<feature type="transmembrane region" description="Helical" evidence="1">
    <location>
        <begin position="12"/>
        <end position="32"/>
    </location>
</feature>
<dbReference type="AlphaFoldDB" id="A0A4R2L922"/>
<feature type="transmembrane region" description="Helical" evidence="1">
    <location>
        <begin position="116"/>
        <end position="136"/>
    </location>
</feature>
<proteinExistence type="predicted"/>
<protein>
    <submittedName>
        <fullName evidence="2">ABC-2 family transporter</fullName>
    </submittedName>
</protein>
<evidence type="ECO:0000313" key="2">
    <source>
        <dbReference type="EMBL" id="TCO81821.1"/>
    </source>
</evidence>
<evidence type="ECO:0000313" key="3">
    <source>
        <dbReference type="Proteomes" id="UP000295711"/>
    </source>
</evidence>
<reference evidence="2 3" key="1">
    <citation type="submission" date="2019-03" db="EMBL/GenBank/DDBJ databases">
        <title>Genomic Encyclopedia of Type Strains, Phase IV (KMG-IV): sequencing the most valuable type-strain genomes for metagenomic binning, comparative biology and taxonomic classification.</title>
        <authorList>
            <person name="Goeker M."/>
        </authorList>
    </citation>
    <scope>NUCLEOTIDE SEQUENCE [LARGE SCALE GENOMIC DNA]</scope>
    <source>
        <strain evidence="2 3">DSM 28559</strain>
    </source>
</reference>
<feature type="transmembrane region" description="Helical" evidence="1">
    <location>
        <begin position="185"/>
        <end position="207"/>
    </location>
</feature>
<name>A0A4R2L922_9FIRM</name>
<gene>
    <name evidence="2" type="ORF">EV212_12219</name>
</gene>
<dbReference type="RefSeq" id="WP_132094390.1">
    <property type="nucleotide sequence ID" value="NZ_JANKAQ010000022.1"/>
</dbReference>
<keyword evidence="1" id="KW-1133">Transmembrane helix</keyword>
<keyword evidence="1" id="KW-0812">Transmembrane</keyword>
<dbReference type="OrthoDB" id="1826454at2"/>
<dbReference type="Pfam" id="PF13346">
    <property type="entry name" value="ABC2_membrane_5"/>
    <property type="match status" value="1"/>
</dbReference>
<keyword evidence="1" id="KW-0472">Membrane</keyword>
<keyword evidence="3" id="KW-1185">Reference proteome</keyword>
<comment type="caution">
    <text evidence="2">The sequence shown here is derived from an EMBL/GenBank/DDBJ whole genome shotgun (WGS) entry which is preliminary data.</text>
</comment>
<sequence>MLFHLVKKDFLIVKKYVLLMFVVCVIIPPFMVWRVSEYAGPMSFVLSAIFAIFMLLQYVSLKEYQYPKASTLLCAMPYPRKLFVLSKYVFCLVIYAVCCVIFWIETCIFAELGDFHFEMPILMFLVLAIFLGVYLPVQYKLGYEKTKFAFVAIIMTSPFVFPQLLKMEDGVNLDFLNALPPALLYGGIILIGLMILIASAGVSVEFYKGTDLE</sequence>
<dbReference type="Proteomes" id="UP000295711">
    <property type="component" value="Unassembled WGS sequence"/>
</dbReference>
<evidence type="ECO:0000256" key="1">
    <source>
        <dbReference type="SAM" id="Phobius"/>
    </source>
</evidence>
<feature type="transmembrane region" description="Helical" evidence="1">
    <location>
        <begin position="82"/>
        <end position="104"/>
    </location>
</feature>
<dbReference type="PANTHER" id="PTHR41309">
    <property type="entry name" value="MEMBRANE PROTEIN-RELATED"/>
    <property type="match status" value="1"/>
</dbReference>
<feature type="transmembrane region" description="Helical" evidence="1">
    <location>
        <begin position="148"/>
        <end position="165"/>
    </location>
</feature>
<dbReference type="EMBL" id="SLXA01000022">
    <property type="protein sequence ID" value="TCO81821.1"/>
    <property type="molecule type" value="Genomic_DNA"/>
</dbReference>
<dbReference type="PANTHER" id="PTHR41309:SF2">
    <property type="entry name" value="MEMBRANE PROTEIN"/>
    <property type="match status" value="1"/>
</dbReference>
<organism evidence="2 3">
    <name type="scientific">Frisingicoccus caecimuris</name>
    <dbReference type="NCBI Taxonomy" id="1796636"/>
    <lineage>
        <taxon>Bacteria</taxon>
        <taxon>Bacillati</taxon>
        <taxon>Bacillota</taxon>
        <taxon>Clostridia</taxon>
        <taxon>Lachnospirales</taxon>
        <taxon>Lachnospiraceae</taxon>
        <taxon>Frisingicoccus</taxon>
    </lineage>
</organism>
<accession>A0A4R2L922</accession>
<dbReference type="InterPro" id="IPR025699">
    <property type="entry name" value="ABC2_memb-like"/>
</dbReference>
<feature type="transmembrane region" description="Helical" evidence="1">
    <location>
        <begin position="38"/>
        <end position="61"/>
    </location>
</feature>